<dbReference type="Proteomes" id="UP000315700">
    <property type="component" value="Chromosome"/>
</dbReference>
<dbReference type="Pfam" id="PF25954">
    <property type="entry name" value="Beta-barrel_RND_2"/>
    <property type="match status" value="1"/>
</dbReference>
<dbReference type="EMBL" id="CP036271">
    <property type="protein sequence ID" value="QDT56982.1"/>
    <property type="molecule type" value="Genomic_DNA"/>
</dbReference>
<organism evidence="11 12">
    <name type="scientific">Caulifigura coniformis</name>
    <dbReference type="NCBI Taxonomy" id="2527983"/>
    <lineage>
        <taxon>Bacteria</taxon>
        <taxon>Pseudomonadati</taxon>
        <taxon>Planctomycetota</taxon>
        <taxon>Planctomycetia</taxon>
        <taxon>Planctomycetales</taxon>
        <taxon>Planctomycetaceae</taxon>
        <taxon>Caulifigura</taxon>
    </lineage>
</organism>
<evidence type="ECO:0000259" key="10">
    <source>
        <dbReference type="Pfam" id="PF25975"/>
    </source>
</evidence>
<sequence>MPVSPAPSRSVPVSRVRSFLVGSLFVAAVLAVMTVIGLKSDSTNRLAAGSSAAPKAEEPRTAPVRPEQDREGVLRFPEEGWTGAGIELGEVVQEPLRDVARVTGKVTLNEDRVAHISPLVAGRVEKVHVPLGQHVRAGDVLVTVESPEIGNAKLGLYRNRLLNQFARVKDEWTQDVSRNTHELVESLRGNPSMDDLSSGFREKKLGKNREQLIAAYTNLRKARVDRDRLETLSQQGITPGKELIAAKAVHDAELASFQAILETIDQEEHYNALLSTHARQEAETRVAVDEASLKLLGFQQSDLDSVDPVKEGKDLSRYQIVAPFDGTIIAKDVALLERVTPEHEVMTVADLSTVWIKVDVFEQHLALLSALEGGAIEITAAAWPGETFQARVFHTGEIVDEASRTIGMRAMADNRDGRLKPGMFVEVALPGTSNMASAVVPASALLEHQGKSLVFVHLGGDRFDVREVRLGRGQGDRREVVAGLKEGDKVVVKGGFALKSRMLADLLSGD</sequence>
<evidence type="ECO:0000313" key="12">
    <source>
        <dbReference type="Proteomes" id="UP000315700"/>
    </source>
</evidence>
<dbReference type="AlphaFoldDB" id="A0A517SLI1"/>
<feature type="compositionally biased region" description="Basic and acidic residues" evidence="6">
    <location>
        <begin position="55"/>
        <end position="72"/>
    </location>
</feature>
<dbReference type="OrthoDB" id="9806939at2"/>
<dbReference type="SUPFAM" id="SSF111369">
    <property type="entry name" value="HlyD-like secretion proteins"/>
    <property type="match status" value="1"/>
</dbReference>
<evidence type="ECO:0000259" key="9">
    <source>
        <dbReference type="Pfam" id="PF25973"/>
    </source>
</evidence>
<dbReference type="FunFam" id="2.40.420.20:FF:000006">
    <property type="entry name" value="RND family efflux transporter MFP subunit"/>
    <property type="match status" value="1"/>
</dbReference>
<evidence type="ECO:0000256" key="7">
    <source>
        <dbReference type="SAM" id="Phobius"/>
    </source>
</evidence>
<protein>
    <submittedName>
        <fullName evidence="11">Cobalt-zinc-cadmium resistance protein CzcB</fullName>
    </submittedName>
</protein>
<dbReference type="GO" id="GO:0016020">
    <property type="term" value="C:membrane"/>
    <property type="evidence" value="ECO:0007669"/>
    <property type="project" value="InterPro"/>
</dbReference>
<evidence type="ECO:0000313" key="11">
    <source>
        <dbReference type="EMBL" id="QDT56982.1"/>
    </source>
</evidence>
<keyword evidence="4" id="KW-0105">Cadmium resistance</keyword>
<dbReference type="KEGG" id="ccos:Pan44_50450"/>
<dbReference type="Gene3D" id="2.40.50.100">
    <property type="match status" value="1"/>
</dbReference>
<evidence type="ECO:0000256" key="1">
    <source>
        <dbReference type="ARBA" id="ARBA00009477"/>
    </source>
</evidence>
<keyword evidence="7" id="KW-0472">Membrane</keyword>
<dbReference type="InterPro" id="IPR058647">
    <property type="entry name" value="BSH_CzcB-like"/>
</dbReference>
<dbReference type="PANTHER" id="PTHR30097:SF4">
    <property type="entry name" value="SLR6042 PROTEIN"/>
    <property type="match status" value="1"/>
</dbReference>
<accession>A0A517SLI1</accession>
<evidence type="ECO:0000256" key="4">
    <source>
        <dbReference type="ARBA" id="ARBA00043263"/>
    </source>
</evidence>
<dbReference type="NCBIfam" id="TIGR01730">
    <property type="entry name" value="RND_mfp"/>
    <property type="match status" value="1"/>
</dbReference>
<comment type="function">
    <text evidence="5">CzcA and CzcB together would act in zinc efflux nearly as effectively as the complete czc efflux system (CzcABC). The CzcB protein is thought to funnel zinc cations to the CzcA transport protein.</text>
</comment>
<dbReference type="RefSeq" id="WP_145034385.1">
    <property type="nucleotide sequence ID" value="NZ_CP036271.1"/>
</dbReference>
<evidence type="ECO:0000256" key="6">
    <source>
        <dbReference type="SAM" id="MobiDB-lite"/>
    </source>
</evidence>
<dbReference type="InterPro" id="IPR058649">
    <property type="entry name" value="CzcB_C"/>
</dbReference>
<dbReference type="Gene3D" id="2.40.30.170">
    <property type="match status" value="1"/>
</dbReference>
<dbReference type="GO" id="GO:0030288">
    <property type="term" value="C:outer membrane-bounded periplasmic space"/>
    <property type="evidence" value="ECO:0007669"/>
    <property type="project" value="TreeGrafter"/>
</dbReference>
<feature type="domain" description="CzcB-like barrel-sandwich hybrid" evidence="9">
    <location>
        <begin position="112"/>
        <end position="350"/>
    </location>
</feature>
<dbReference type="GO" id="GO:0046914">
    <property type="term" value="F:transition metal ion binding"/>
    <property type="evidence" value="ECO:0007669"/>
    <property type="project" value="TreeGrafter"/>
</dbReference>
<dbReference type="InterPro" id="IPR006143">
    <property type="entry name" value="RND_pump_MFP"/>
</dbReference>
<feature type="transmembrane region" description="Helical" evidence="7">
    <location>
        <begin position="20"/>
        <end position="38"/>
    </location>
</feature>
<evidence type="ECO:0000256" key="5">
    <source>
        <dbReference type="ARBA" id="ARBA00058766"/>
    </source>
</evidence>
<dbReference type="PANTHER" id="PTHR30097">
    <property type="entry name" value="CATION EFFLUX SYSTEM PROTEIN CUSB"/>
    <property type="match status" value="1"/>
</dbReference>
<feature type="region of interest" description="Disordered" evidence="6">
    <location>
        <begin position="49"/>
        <end position="72"/>
    </location>
</feature>
<keyword evidence="2" id="KW-0813">Transport</keyword>
<dbReference type="GO" id="GO:0046686">
    <property type="term" value="P:response to cadmium ion"/>
    <property type="evidence" value="ECO:0007669"/>
    <property type="project" value="UniProtKB-KW"/>
</dbReference>
<name>A0A517SLI1_9PLAN</name>
<evidence type="ECO:0000259" key="8">
    <source>
        <dbReference type="Pfam" id="PF25954"/>
    </source>
</evidence>
<dbReference type="InterPro" id="IPR051909">
    <property type="entry name" value="MFP_Cation_Efflux"/>
</dbReference>
<feature type="domain" description="CzcB-like C-terminal circularly permuted SH3-like" evidence="10">
    <location>
        <begin position="439"/>
        <end position="499"/>
    </location>
</feature>
<evidence type="ECO:0000256" key="3">
    <source>
        <dbReference type="ARBA" id="ARBA00022833"/>
    </source>
</evidence>
<proteinExistence type="inferred from homology"/>
<gene>
    <name evidence="11" type="primary">czcB_3</name>
    <name evidence="11" type="ORF">Pan44_50450</name>
</gene>
<dbReference type="GO" id="GO:0060003">
    <property type="term" value="P:copper ion export"/>
    <property type="evidence" value="ECO:0007669"/>
    <property type="project" value="TreeGrafter"/>
</dbReference>
<comment type="similarity">
    <text evidence="1">Belongs to the membrane fusion protein (MFP) (TC 8.A.1) family.</text>
</comment>
<keyword evidence="7" id="KW-0812">Transmembrane</keyword>
<dbReference type="FunFam" id="2.40.30.170:FF:000010">
    <property type="entry name" value="Efflux RND transporter periplasmic adaptor subunit"/>
    <property type="match status" value="1"/>
</dbReference>
<dbReference type="GO" id="GO:0015679">
    <property type="term" value="P:plasma membrane copper ion transport"/>
    <property type="evidence" value="ECO:0007669"/>
    <property type="project" value="TreeGrafter"/>
</dbReference>
<dbReference type="GO" id="GO:0022857">
    <property type="term" value="F:transmembrane transporter activity"/>
    <property type="evidence" value="ECO:0007669"/>
    <property type="project" value="InterPro"/>
</dbReference>
<reference evidence="11 12" key="1">
    <citation type="submission" date="2019-02" db="EMBL/GenBank/DDBJ databases">
        <title>Deep-cultivation of Planctomycetes and their phenomic and genomic characterization uncovers novel biology.</title>
        <authorList>
            <person name="Wiegand S."/>
            <person name="Jogler M."/>
            <person name="Boedeker C."/>
            <person name="Pinto D."/>
            <person name="Vollmers J."/>
            <person name="Rivas-Marin E."/>
            <person name="Kohn T."/>
            <person name="Peeters S.H."/>
            <person name="Heuer A."/>
            <person name="Rast P."/>
            <person name="Oberbeckmann S."/>
            <person name="Bunk B."/>
            <person name="Jeske O."/>
            <person name="Meyerdierks A."/>
            <person name="Storesund J.E."/>
            <person name="Kallscheuer N."/>
            <person name="Luecker S."/>
            <person name="Lage O.M."/>
            <person name="Pohl T."/>
            <person name="Merkel B.J."/>
            <person name="Hornburger P."/>
            <person name="Mueller R.-W."/>
            <person name="Bruemmer F."/>
            <person name="Labrenz M."/>
            <person name="Spormann A.M."/>
            <person name="Op den Camp H."/>
            <person name="Overmann J."/>
            <person name="Amann R."/>
            <person name="Jetten M.S.M."/>
            <person name="Mascher T."/>
            <person name="Medema M.H."/>
            <person name="Devos D.P."/>
            <person name="Kaster A.-K."/>
            <person name="Ovreas L."/>
            <person name="Rohde M."/>
            <person name="Galperin M.Y."/>
            <person name="Jogler C."/>
        </authorList>
    </citation>
    <scope>NUCLEOTIDE SEQUENCE [LARGE SCALE GENOMIC DNA]</scope>
    <source>
        <strain evidence="11 12">Pan44</strain>
    </source>
</reference>
<dbReference type="Gene3D" id="2.40.420.20">
    <property type="match status" value="1"/>
</dbReference>
<dbReference type="InterPro" id="IPR058792">
    <property type="entry name" value="Beta-barrel_RND_2"/>
</dbReference>
<keyword evidence="12" id="KW-1185">Reference proteome</keyword>
<keyword evidence="7" id="KW-1133">Transmembrane helix</keyword>
<dbReference type="Pfam" id="PF25973">
    <property type="entry name" value="BSH_CzcB"/>
    <property type="match status" value="1"/>
</dbReference>
<dbReference type="InParanoid" id="A0A517SLI1"/>
<keyword evidence="3" id="KW-0862">Zinc</keyword>
<evidence type="ECO:0000256" key="2">
    <source>
        <dbReference type="ARBA" id="ARBA00022448"/>
    </source>
</evidence>
<dbReference type="Pfam" id="PF25975">
    <property type="entry name" value="CzcB_C"/>
    <property type="match status" value="1"/>
</dbReference>
<feature type="domain" description="CusB-like beta-barrel" evidence="8">
    <location>
        <begin position="353"/>
        <end position="430"/>
    </location>
</feature>